<organism evidence="2 3">
    <name type="scientific">Penicillium concentricum</name>
    <dbReference type="NCBI Taxonomy" id="293559"/>
    <lineage>
        <taxon>Eukaryota</taxon>
        <taxon>Fungi</taxon>
        <taxon>Dikarya</taxon>
        <taxon>Ascomycota</taxon>
        <taxon>Pezizomycotina</taxon>
        <taxon>Eurotiomycetes</taxon>
        <taxon>Eurotiomycetidae</taxon>
        <taxon>Eurotiales</taxon>
        <taxon>Aspergillaceae</taxon>
        <taxon>Penicillium</taxon>
    </lineage>
</organism>
<proteinExistence type="predicted"/>
<protein>
    <submittedName>
        <fullName evidence="2">Uncharacterized protein</fullName>
    </submittedName>
</protein>
<evidence type="ECO:0000313" key="3">
    <source>
        <dbReference type="Proteomes" id="UP001147752"/>
    </source>
</evidence>
<dbReference type="Proteomes" id="UP001147752">
    <property type="component" value="Unassembled WGS sequence"/>
</dbReference>
<reference evidence="2" key="1">
    <citation type="submission" date="2022-12" db="EMBL/GenBank/DDBJ databases">
        <authorList>
            <person name="Petersen C."/>
        </authorList>
    </citation>
    <scope>NUCLEOTIDE SEQUENCE</scope>
    <source>
        <strain evidence="2">IBT 3081</strain>
    </source>
</reference>
<feature type="compositionally biased region" description="Basic and acidic residues" evidence="1">
    <location>
        <begin position="54"/>
        <end position="76"/>
    </location>
</feature>
<dbReference type="RefSeq" id="XP_056583640.1">
    <property type="nucleotide sequence ID" value="XM_056719505.1"/>
</dbReference>
<dbReference type="AlphaFoldDB" id="A0A9W9SU54"/>
<accession>A0A9W9SU54</accession>
<reference evidence="2" key="2">
    <citation type="journal article" date="2023" name="IMA Fungus">
        <title>Comparative genomic study of the Penicillium genus elucidates a diverse pangenome and 15 lateral gene transfer events.</title>
        <authorList>
            <person name="Petersen C."/>
            <person name="Sorensen T."/>
            <person name="Nielsen M.R."/>
            <person name="Sondergaard T.E."/>
            <person name="Sorensen J.L."/>
            <person name="Fitzpatrick D.A."/>
            <person name="Frisvad J.C."/>
            <person name="Nielsen K.L."/>
        </authorList>
    </citation>
    <scope>NUCLEOTIDE SEQUENCE</scope>
    <source>
        <strain evidence="2">IBT 3081</strain>
    </source>
</reference>
<feature type="region of interest" description="Disordered" evidence="1">
    <location>
        <begin position="1"/>
        <end position="76"/>
    </location>
</feature>
<comment type="caution">
    <text evidence="2">The sequence shown here is derived from an EMBL/GenBank/DDBJ whole genome shotgun (WGS) entry which is preliminary data.</text>
</comment>
<keyword evidence="3" id="KW-1185">Reference proteome</keyword>
<dbReference type="EMBL" id="JAPZBT010000001">
    <property type="protein sequence ID" value="KAJ5383864.1"/>
    <property type="molecule type" value="Genomic_DNA"/>
</dbReference>
<sequence>MEGERPPLRPGEIGPNNARDRALKKKRLKLATQGARGGTRGNGLRGSRGGGRGAFHEDPTNPLHHEPPVRGDEAPR</sequence>
<evidence type="ECO:0000256" key="1">
    <source>
        <dbReference type="SAM" id="MobiDB-lite"/>
    </source>
</evidence>
<name>A0A9W9SU54_9EURO</name>
<dbReference type="GeneID" id="81458688"/>
<evidence type="ECO:0000313" key="2">
    <source>
        <dbReference type="EMBL" id="KAJ5383864.1"/>
    </source>
</evidence>
<gene>
    <name evidence="2" type="ORF">N7517_001775</name>
</gene>
<feature type="compositionally biased region" description="Gly residues" evidence="1">
    <location>
        <begin position="35"/>
        <end position="53"/>
    </location>
</feature>